<organism evidence="2 5">
    <name type="scientific">Sanguibacteroides justesenii</name>
    <dbReference type="NCBI Taxonomy" id="1547597"/>
    <lineage>
        <taxon>Bacteria</taxon>
        <taxon>Pseudomonadati</taxon>
        <taxon>Bacteroidota</taxon>
        <taxon>Bacteroidia</taxon>
        <taxon>Bacteroidales</taxon>
        <taxon>Porphyromonadaceae</taxon>
        <taxon>Sanguibacteroides</taxon>
    </lineage>
</organism>
<comment type="caution">
    <text evidence="2">The sequence shown here is derived from an EMBL/GenBank/DDBJ whole genome shotgun (WGS) entry which is preliminary data.</text>
</comment>
<proteinExistence type="predicted"/>
<feature type="transmembrane region" description="Helical" evidence="1">
    <location>
        <begin position="31"/>
        <end position="52"/>
    </location>
</feature>
<reference evidence="3 4" key="2">
    <citation type="submission" date="2014-07" db="EMBL/GenBank/DDBJ databases">
        <title>Porphyromonadaceae bacterium OUH 334697 = ATCC BAA-2682 = DSM 28341 draft genome.</title>
        <authorList>
            <person name="Sydenham T.V."/>
            <person name="Hasman H."/>
            <person name="Justesen U.S."/>
        </authorList>
    </citation>
    <scope>NUCLEOTIDE SEQUENCE [LARGE SCALE GENOMIC DNA]</scope>
    <source>
        <strain evidence="3 4">OUH 334697</strain>
    </source>
</reference>
<keyword evidence="1" id="KW-0812">Transmembrane</keyword>
<feature type="transmembrane region" description="Helical" evidence="1">
    <location>
        <begin position="6"/>
        <end position="24"/>
    </location>
</feature>
<dbReference type="Proteomes" id="UP000031980">
    <property type="component" value="Unassembled WGS sequence"/>
</dbReference>
<dbReference type="AlphaFoldDB" id="A0A0C3RHJ4"/>
<evidence type="ECO:0000313" key="5">
    <source>
        <dbReference type="Proteomes" id="UP000031980"/>
    </source>
</evidence>
<evidence type="ECO:0000313" key="3">
    <source>
        <dbReference type="EMBL" id="KIO46890.1"/>
    </source>
</evidence>
<keyword evidence="1" id="KW-1133">Transmembrane helix</keyword>
<evidence type="ECO:0000256" key="1">
    <source>
        <dbReference type="SAM" id="Phobius"/>
    </source>
</evidence>
<feature type="transmembrane region" description="Helical" evidence="1">
    <location>
        <begin position="72"/>
        <end position="94"/>
    </location>
</feature>
<protein>
    <recommendedName>
        <fullName evidence="6">MotA/TolQ/ExbB proton channel domain-containing protein</fullName>
    </recommendedName>
</protein>
<evidence type="ECO:0000313" key="2">
    <source>
        <dbReference type="EMBL" id="KIO46721.1"/>
    </source>
</evidence>
<keyword evidence="1" id="KW-0472">Membrane</keyword>
<name>A0A0C3RHJ4_9PORP</name>
<dbReference type="OrthoDB" id="9798009at2"/>
<evidence type="ECO:0008006" key="6">
    <source>
        <dbReference type="Google" id="ProtNLM"/>
    </source>
</evidence>
<accession>A0A0C3RHJ4</accession>
<dbReference type="EMBL" id="JPIU01000025">
    <property type="protein sequence ID" value="KIO46721.1"/>
    <property type="molecule type" value="Genomic_DNA"/>
</dbReference>
<reference evidence="2 5" key="1">
    <citation type="submission" date="2014-07" db="EMBL/GenBank/DDBJ databases">
        <title>Porphyromonadaceae bacterium OUH 308042 = ATCC BAA-2681 = DSM 28342 draft genome.</title>
        <authorList>
            <person name="Sydenham T.V."/>
            <person name="Hasman H."/>
            <person name="Justensen U.S."/>
        </authorList>
    </citation>
    <scope>NUCLEOTIDE SEQUENCE [LARGE SCALE GENOMIC DNA]</scope>
    <source>
        <strain evidence="2 5">OUH 308042</strain>
    </source>
</reference>
<dbReference type="EMBL" id="JPIT01000008">
    <property type="protein sequence ID" value="KIO46890.1"/>
    <property type="molecule type" value="Genomic_DNA"/>
</dbReference>
<dbReference type="RefSeq" id="WP_041502307.1">
    <property type="nucleotide sequence ID" value="NZ_JPIT01000008.1"/>
</dbReference>
<keyword evidence="5" id="KW-1185">Reference proteome</keyword>
<dbReference type="Proteomes" id="UP000031937">
    <property type="component" value="Unassembled WGS sequence"/>
</dbReference>
<evidence type="ECO:0000313" key="4">
    <source>
        <dbReference type="Proteomes" id="UP000031937"/>
    </source>
</evidence>
<gene>
    <name evidence="2" type="ORF">BA92_02350</name>
    <name evidence="3" type="ORF">IE90_02400</name>
</gene>
<sequence length="275" mass="31438">MNSYTFILISLVLFLFPYLGKIWFNRNTLTSTVVSLGLFCTFCGIIWALFNFDVNDIEAALPQLLNRIKTTFYSSVAGMLTSIVLKVFPAFYGIRTTKNIDRSSPSKEDRIVELLSNIEQKIGTATSSETIDNLFNKLNTTLIESHKQQIERTDELSHINQKLSDSLKAIGTAIEKWGENTNKTHHTDYENINKQQSVLDSEIINLNASCKKLDLMINNTKELLQEQMNNVEERFVTKLDSMQEFSQTLLAIVRKLTQDHNAILKQQHSEQEPPK</sequence>